<keyword evidence="6" id="KW-0072">Autophagy</keyword>
<organism evidence="9 10">
    <name type="scientific">Suillus discolor</name>
    <dbReference type="NCBI Taxonomy" id="1912936"/>
    <lineage>
        <taxon>Eukaryota</taxon>
        <taxon>Fungi</taxon>
        <taxon>Dikarya</taxon>
        <taxon>Basidiomycota</taxon>
        <taxon>Agaricomycotina</taxon>
        <taxon>Agaricomycetes</taxon>
        <taxon>Agaricomycetidae</taxon>
        <taxon>Boletales</taxon>
        <taxon>Suillineae</taxon>
        <taxon>Suillaceae</taxon>
        <taxon>Suillus</taxon>
    </lineage>
</organism>
<dbReference type="InterPro" id="IPR039113">
    <property type="entry name" value="ATG29"/>
</dbReference>
<comment type="caution">
    <text evidence="9">The sequence shown here is derived from an EMBL/GenBank/DDBJ whole genome shotgun (WGS) entry which is preliminary data.</text>
</comment>
<feature type="compositionally biased region" description="Basic and acidic residues" evidence="7">
    <location>
        <begin position="240"/>
        <end position="249"/>
    </location>
</feature>
<evidence type="ECO:0000313" key="10">
    <source>
        <dbReference type="Proteomes" id="UP000823399"/>
    </source>
</evidence>
<feature type="compositionally biased region" description="Basic and acidic residues" evidence="7">
    <location>
        <begin position="197"/>
        <end position="216"/>
    </location>
</feature>
<name>A0A9P7JYB0_9AGAM</name>
<reference evidence="9" key="1">
    <citation type="journal article" date="2020" name="New Phytol.">
        <title>Comparative genomics reveals dynamic genome evolution in host specialist ectomycorrhizal fungi.</title>
        <authorList>
            <person name="Lofgren L.A."/>
            <person name="Nguyen N.H."/>
            <person name="Vilgalys R."/>
            <person name="Ruytinx J."/>
            <person name="Liao H.L."/>
            <person name="Branco S."/>
            <person name="Kuo A."/>
            <person name="LaButti K."/>
            <person name="Lipzen A."/>
            <person name="Andreopoulos W."/>
            <person name="Pangilinan J."/>
            <person name="Riley R."/>
            <person name="Hundley H."/>
            <person name="Na H."/>
            <person name="Barry K."/>
            <person name="Grigoriev I.V."/>
            <person name="Stajich J.E."/>
            <person name="Kennedy P.G."/>
        </authorList>
    </citation>
    <scope>NUCLEOTIDE SEQUENCE</scope>
    <source>
        <strain evidence="9">FC423</strain>
    </source>
</reference>
<dbReference type="OrthoDB" id="21072at2759"/>
<dbReference type="PANTHER" id="PTHR40012">
    <property type="entry name" value="AUTOPHAGY-RELATED PROTEIN 29"/>
    <property type="match status" value="1"/>
</dbReference>
<comment type="subcellular location">
    <subcellularLocation>
        <location evidence="1">Preautophagosomal structure</location>
    </subcellularLocation>
</comment>
<comment type="similarity">
    <text evidence="2">Belongs to the ATG29 family.</text>
</comment>
<protein>
    <recommendedName>
        <fullName evidence="3">Autophagy-related protein 29</fullName>
    </recommendedName>
</protein>
<dbReference type="GO" id="GO:0000407">
    <property type="term" value="C:phagophore assembly site"/>
    <property type="evidence" value="ECO:0007669"/>
    <property type="project" value="UniProtKB-SubCell"/>
</dbReference>
<dbReference type="GO" id="GO:0000045">
    <property type="term" value="P:autophagosome assembly"/>
    <property type="evidence" value="ECO:0007669"/>
    <property type="project" value="InterPro"/>
</dbReference>
<dbReference type="InterPro" id="IPR039362">
    <property type="entry name" value="ATG29_sf"/>
</dbReference>
<feature type="domain" description="Atg29 N-terminal" evidence="8">
    <location>
        <begin position="8"/>
        <end position="64"/>
    </location>
</feature>
<feature type="compositionally biased region" description="Polar residues" evidence="7">
    <location>
        <begin position="317"/>
        <end position="336"/>
    </location>
</feature>
<dbReference type="GeneID" id="64698138"/>
<evidence type="ECO:0000256" key="5">
    <source>
        <dbReference type="ARBA" id="ARBA00022927"/>
    </source>
</evidence>
<evidence type="ECO:0000256" key="1">
    <source>
        <dbReference type="ARBA" id="ARBA00004329"/>
    </source>
</evidence>
<feature type="region of interest" description="Disordered" evidence="7">
    <location>
        <begin position="86"/>
        <end position="115"/>
    </location>
</feature>
<feature type="compositionally biased region" description="Low complexity" evidence="7">
    <location>
        <begin position="288"/>
        <end position="313"/>
    </location>
</feature>
<dbReference type="EMBL" id="JABBWM010000007">
    <property type="protein sequence ID" value="KAG2115843.1"/>
    <property type="molecule type" value="Genomic_DNA"/>
</dbReference>
<sequence length="405" mass="44005">MPQQPRIRVVVQLPHNRPDHPLPDPPHIEWNTEKANILWEVIALSRTSDNGGTDWKGLAAHLEVPLPYLLYRAQARYEDDLRGLQGFHAGNQQNQPATKSTEVTPVLPDRPPSIQIPTARINSLNSACRLSSSKLATPLGVRARLNSLTQHNSVQSPAKCKKASSSSTSTLQGTQIKRPLRLPSPFSSDESDSEDELAAKEEEADRAAEEAETLSRKLESLQRMMTSEALGLVSSPLSNEKGKARDVIRGRAPVPIFRPGREGEDIASFKRNDESFKHHEERNRDHSASVSSASSPQNSIPSIPSPSPESQSPMTRHITTNKSSSPPIVSTRNARGQSHMRYGTLAGLSEQESSHGSSASSFSDISEASFSASALESALMSNVPAGAGSRLSAIARSRFVRGVRL</sequence>
<evidence type="ECO:0000256" key="3">
    <source>
        <dbReference type="ARBA" id="ARBA00013784"/>
    </source>
</evidence>
<dbReference type="GO" id="GO:0015031">
    <property type="term" value="P:protein transport"/>
    <property type="evidence" value="ECO:0007669"/>
    <property type="project" value="UniProtKB-KW"/>
</dbReference>
<dbReference type="PANTHER" id="PTHR40012:SF1">
    <property type="entry name" value="AUTOPHAGY-RELATED PROTEIN 29"/>
    <property type="match status" value="1"/>
</dbReference>
<evidence type="ECO:0000256" key="7">
    <source>
        <dbReference type="SAM" id="MobiDB-lite"/>
    </source>
</evidence>
<keyword evidence="5" id="KW-0653">Protein transport</keyword>
<feature type="region of interest" description="Disordered" evidence="7">
    <location>
        <begin position="229"/>
        <end position="363"/>
    </location>
</feature>
<evidence type="ECO:0000256" key="6">
    <source>
        <dbReference type="ARBA" id="ARBA00023006"/>
    </source>
</evidence>
<evidence type="ECO:0000259" key="8">
    <source>
        <dbReference type="Pfam" id="PF18388"/>
    </source>
</evidence>
<feature type="compositionally biased region" description="Basic and acidic residues" evidence="7">
    <location>
        <begin position="259"/>
        <end position="287"/>
    </location>
</feature>
<feature type="compositionally biased region" description="Polar residues" evidence="7">
    <location>
        <begin position="90"/>
        <end position="103"/>
    </location>
</feature>
<dbReference type="Proteomes" id="UP000823399">
    <property type="component" value="Unassembled WGS sequence"/>
</dbReference>
<feature type="region of interest" description="Disordered" evidence="7">
    <location>
        <begin position="150"/>
        <end position="216"/>
    </location>
</feature>
<evidence type="ECO:0000256" key="2">
    <source>
        <dbReference type="ARBA" id="ARBA00010082"/>
    </source>
</evidence>
<accession>A0A9P7JYB0</accession>
<gene>
    <name evidence="9" type="ORF">F5147DRAFT_674899</name>
</gene>
<dbReference type="Gene3D" id="1.10.10.2570">
    <property type="match status" value="1"/>
</dbReference>
<dbReference type="InterPro" id="IPR040666">
    <property type="entry name" value="Atg29_N"/>
</dbReference>
<evidence type="ECO:0000313" key="9">
    <source>
        <dbReference type="EMBL" id="KAG2115843.1"/>
    </source>
</evidence>
<keyword evidence="4" id="KW-0813">Transport</keyword>
<dbReference type="RefSeq" id="XP_041297222.1">
    <property type="nucleotide sequence ID" value="XM_041435879.1"/>
</dbReference>
<keyword evidence="10" id="KW-1185">Reference proteome</keyword>
<feature type="compositionally biased region" description="Low complexity" evidence="7">
    <location>
        <begin position="349"/>
        <end position="363"/>
    </location>
</feature>
<evidence type="ECO:0000256" key="4">
    <source>
        <dbReference type="ARBA" id="ARBA00022448"/>
    </source>
</evidence>
<proteinExistence type="inferred from homology"/>
<dbReference type="AlphaFoldDB" id="A0A9P7JYB0"/>
<dbReference type="Pfam" id="PF18388">
    <property type="entry name" value="ATG29_N"/>
    <property type="match status" value="1"/>
</dbReference>